<evidence type="ECO:0000313" key="2">
    <source>
        <dbReference type="Proteomes" id="UP000077248"/>
    </source>
</evidence>
<dbReference type="OMA" id="DEWMRMK"/>
<proteinExistence type="predicted"/>
<protein>
    <submittedName>
        <fullName evidence="1">Uncharacterized protein</fullName>
    </submittedName>
</protein>
<gene>
    <name evidence="1" type="ORF">CC77DRAFT_1058279</name>
</gene>
<dbReference type="VEuPathDB" id="FungiDB:CC77DRAFT_1058279"/>
<dbReference type="RefSeq" id="XP_018389199.1">
    <property type="nucleotide sequence ID" value="XM_018528114.1"/>
</dbReference>
<sequence length="97" mass="11514">MLSVRSSVDSIYSRLSGEKPLPKPAYHCNMNPQEQSLWAIIGEEKYEYTRDKKGRVHKRRLSYVQRAQKQRQFFESRVGHAIVGDEWMRMKLPSRKC</sequence>
<dbReference type="GeneID" id="29113708"/>
<keyword evidence="2" id="KW-1185">Reference proteome</keyword>
<organism evidence="1 2">
    <name type="scientific">Alternaria alternata</name>
    <name type="common">Alternaria rot fungus</name>
    <name type="synonym">Torula alternata</name>
    <dbReference type="NCBI Taxonomy" id="5599"/>
    <lineage>
        <taxon>Eukaryota</taxon>
        <taxon>Fungi</taxon>
        <taxon>Dikarya</taxon>
        <taxon>Ascomycota</taxon>
        <taxon>Pezizomycotina</taxon>
        <taxon>Dothideomycetes</taxon>
        <taxon>Pleosporomycetidae</taxon>
        <taxon>Pleosporales</taxon>
        <taxon>Pleosporineae</taxon>
        <taxon>Pleosporaceae</taxon>
        <taxon>Alternaria</taxon>
        <taxon>Alternaria sect. Alternaria</taxon>
        <taxon>Alternaria alternata complex</taxon>
    </lineage>
</organism>
<accession>A0A177DWE2</accession>
<evidence type="ECO:0000313" key="1">
    <source>
        <dbReference type="EMBL" id="OAG23778.1"/>
    </source>
</evidence>
<dbReference type="AlphaFoldDB" id="A0A177DWE2"/>
<dbReference type="KEGG" id="aalt:CC77DRAFT_1058279"/>
<dbReference type="EMBL" id="KV441472">
    <property type="protein sequence ID" value="OAG23778.1"/>
    <property type="molecule type" value="Genomic_DNA"/>
</dbReference>
<reference evidence="1 2" key="1">
    <citation type="submission" date="2016-05" db="EMBL/GenBank/DDBJ databases">
        <title>Comparative analysis of secretome profiles of manganese(II)-oxidizing ascomycete fungi.</title>
        <authorList>
            <consortium name="DOE Joint Genome Institute"/>
            <person name="Zeiner C.A."/>
            <person name="Purvine S.O."/>
            <person name="Zink E.M."/>
            <person name="Wu S."/>
            <person name="Pasa-Tolic L."/>
            <person name="Chaput D.L."/>
            <person name="Haridas S."/>
            <person name="Grigoriev I.V."/>
            <person name="Santelli C.M."/>
            <person name="Hansel C.M."/>
        </authorList>
    </citation>
    <scope>NUCLEOTIDE SEQUENCE [LARGE SCALE GENOMIC DNA]</scope>
    <source>
        <strain evidence="1 2">SRC1lrK2f</strain>
    </source>
</reference>
<name>A0A177DWE2_ALTAL</name>
<dbReference type="Proteomes" id="UP000077248">
    <property type="component" value="Unassembled WGS sequence"/>
</dbReference>